<evidence type="ECO:0000256" key="1">
    <source>
        <dbReference type="SAM" id="Phobius"/>
    </source>
</evidence>
<sequence length="129" mass="14705">MVRTTRRTSRTLAWGDALCIVLFAAIGLQTHGEPLSLAGILRNALPILLVWWLIAPFLRTYTRPSWQNLLYTWAIAVSAGVWLRFMVLQKPFDLGYLIFWAVALGATLVLLLAWRGLALVWMRQLRSKP</sequence>
<protein>
    <recommendedName>
        <fullName evidence="4">DUF3054 domain-containing protein</fullName>
    </recommendedName>
</protein>
<feature type="transmembrane region" description="Helical" evidence="1">
    <location>
        <begin position="94"/>
        <end position="121"/>
    </location>
</feature>
<evidence type="ECO:0008006" key="4">
    <source>
        <dbReference type="Google" id="ProtNLM"/>
    </source>
</evidence>
<dbReference type="AlphaFoldDB" id="A0A399E8D5"/>
<dbReference type="PANTHER" id="PTHR35283">
    <property type="entry name" value="T12C22.21 PROTEIN"/>
    <property type="match status" value="1"/>
</dbReference>
<dbReference type="OrthoDB" id="26176at2"/>
<evidence type="ECO:0000313" key="2">
    <source>
        <dbReference type="EMBL" id="RIH78302.1"/>
    </source>
</evidence>
<dbReference type="PANTHER" id="PTHR35283:SF3">
    <property type="entry name" value="T12C22.21 PROTEIN"/>
    <property type="match status" value="1"/>
</dbReference>
<organism evidence="2 3">
    <name type="scientific">Meiothermus taiwanensis</name>
    <dbReference type="NCBI Taxonomy" id="172827"/>
    <lineage>
        <taxon>Bacteria</taxon>
        <taxon>Thermotogati</taxon>
        <taxon>Deinococcota</taxon>
        <taxon>Deinococci</taxon>
        <taxon>Thermales</taxon>
        <taxon>Thermaceae</taxon>
        <taxon>Meiothermus</taxon>
    </lineage>
</organism>
<feature type="transmembrane region" description="Helical" evidence="1">
    <location>
        <begin position="12"/>
        <end position="28"/>
    </location>
</feature>
<dbReference type="Proteomes" id="UP000266089">
    <property type="component" value="Unassembled WGS sequence"/>
</dbReference>
<name>A0A399E8D5_9DEIN</name>
<keyword evidence="1" id="KW-1133">Transmembrane helix</keyword>
<proteinExistence type="predicted"/>
<keyword evidence="1" id="KW-0812">Transmembrane</keyword>
<keyword evidence="1" id="KW-0472">Membrane</keyword>
<gene>
    <name evidence="2" type="ORF">Mcate_00892</name>
</gene>
<accession>A0A399E8D5</accession>
<comment type="caution">
    <text evidence="2">The sequence shown here is derived from an EMBL/GenBank/DDBJ whole genome shotgun (WGS) entry which is preliminary data.</text>
</comment>
<dbReference type="Pfam" id="PF11255">
    <property type="entry name" value="DUF3054"/>
    <property type="match status" value="1"/>
</dbReference>
<dbReference type="InterPro" id="IPR021414">
    <property type="entry name" value="DUF3054"/>
</dbReference>
<feature type="transmembrane region" description="Helical" evidence="1">
    <location>
        <begin position="70"/>
        <end position="88"/>
    </location>
</feature>
<feature type="transmembrane region" description="Helical" evidence="1">
    <location>
        <begin position="40"/>
        <end position="58"/>
    </location>
</feature>
<evidence type="ECO:0000313" key="3">
    <source>
        <dbReference type="Proteomes" id="UP000266089"/>
    </source>
</evidence>
<reference evidence="2 3" key="1">
    <citation type="submission" date="2018-08" db="EMBL/GenBank/DDBJ databases">
        <title>Meiothermus cateniformans JCM 15151 genome sequencing project.</title>
        <authorList>
            <person name="Da Costa M.S."/>
            <person name="Albuquerque L."/>
            <person name="Raposo P."/>
            <person name="Froufe H.J.C."/>
            <person name="Barroso C.S."/>
            <person name="Egas C."/>
        </authorList>
    </citation>
    <scope>NUCLEOTIDE SEQUENCE [LARGE SCALE GENOMIC DNA]</scope>
    <source>
        <strain evidence="2 3">JCM 15151</strain>
    </source>
</reference>
<dbReference type="EMBL" id="QWKX01000016">
    <property type="protein sequence ID" value="RIH78302.1"/>
    <property type="molecule type" value="Genomic_DNA"/>
</dbReference>
<dbReference type="RefSeq" id="WP_027886790.1">
    <property type="nucleotide sequence ID" value="NZ_JBHSXZ010000007.1"/>
</dbReference>